<sequence length="62" mass="6512">MSSPAHQCGGCGALLQSVDELDRQDGTAGRSWSCTYCGTSVPGIVGEKLSHRRDGSATDRRS</sequence>
<dbReference type="AlphaFoldDB" id="A0A498KXZ0"/>
<gene>
    <name evidence="1" type="ORF">EAF64_17800</name>
</gene>
<evidence type="ECO:0000313" key="1">
    <source>
        <dbReference type="EMBL" id="RXK46995.1"/>
    </source>
</evidence>
<name>A0A498KXZ0_9EURY</name>
<dbReference type="RefSeq" id="WP_129070328.1">
    <property type="nucleotide sequence ID" value="NZ_RDFA01000007.1"/>
</dbReference>
<dbReference type="Proteomes" id="UP000289691">
    <property type="component" value="Unassembled WGS sequence"/>
</dbReference>
<keyword evidence="2" id="KW-1185">Reference proteome</keyword>
<dbReference type="OrthoDB" id="333414at2157"/>
<evidence type="ECO:0008006" key="3">
    <source>
        <dbReference type="Google" id="ProtNLM"/>
    </source>
</evidence>
<proteinExistence type="predicted"/>
<protein>
    <recommendedName>
        <fullName evidence="3">Small CPxCG-related zinc finger protein</fullName>
    </recommendedName>
</protein>
<reference evidence="1 2" key="1">
    <citation type="submission" date="2019-01" db="EMBL/GenBank/DDBJ databases">
        <title>Halorientalis sp. F13-25 a new haloarchaeum isolated from hypersaline water.</title>
        <authorList>
            <person name="Ana D.-V."/>
            <person name="Cristina S.-P."/>
            <person name="Antonio V."/>
        </authorList>
    </citation>
    <scope>NUCLEOTIDE SEQUENCE [LARGE SCALE GENOMIC DNA]</scope>
    <source>
        <strain evidence="1 2">F13-25</strain>
    </source>
</reference>
<evidence type="ECO:0000313" key="2">
    <source>
        <dbReference type="Proteomes" id="UP000289691"/>
    </source>
</evidence>
<organism evidence="1 2">
    <name type="scientific">Halorientalis pallida</name>
    <dbReference type="NCBI Taxonomy" id="2479928"/>
    <lineage>
        <taxon>Archaea</taxon>
        <taxon>Methanobacteriati</taxon>
        <taxon>Methanobacteriota</taxon>
        <taxon>Stenosarchaea group</taxon>
        <taxon>Halobacteria</taxon>
        <taxon>Halobacteriales</taxon>
        <taxon>Haloarculaceae</taxon>
        <taxon>Halorientalis</taxon>
    </lineage>
</organism>
<comment type="caution">
    <text evidence="1">The sequence shown here is derived from an EMBL/GenBank/DDBJ whole genome shotgun (WGS) entry which is preliminary data.</text>
</comment>
<dbReference type="EMBL" id="RDFA01000007">
    <property type="protein sequence ID" value="RXK46995.1"/>
    <property type="molecule type" value="Genomic_DNA"/>
</dbReference>
<accession>A0A498KXZ0</accession>